<evidence type="ECO:0000313" key="3">
    <source>
        <dbReference type="Proteomes" id="UP000515808"/>
    </source>
</evidence>
<dbReference type="AlphaFoldDB" id="A0A7G9L8I0"/>
<proteinExistence type="predicted"/>
<dbReference type="RefSeq" id="WP_187481849.1">
    <property type="nucleotide sequence ID" value="NZ_CP060695.1"/>
</dbReference>
<evidence type="ECO:0000259" key="1">
    <source>
        <dbReference type="PROSITE" id="PS51186"/>
    </source>
</evidence>
<evidence type="ECO:0000313" key="2">
    <source>
        <dbReference type="EMBL" id="QNM84929.1"/>
    </source>
</evidence>
<feature type="domain" description="N-acetyltransferase" evidence="1">
    <location>
        <begin position="3"/>
        <end position="176"/>
    </location>
</feature>
<organism evidence="2 3">
    <name type="scientific">Polaribacter pectinis</name>
    <dbReference type="NCBI Taxonomy" id="2738844"/>
    <lineage>
        <taxon>Bacteria</taxon>
        <taxon>Pseudomonadati</taxon>
        <taxon>Bacteroidota</taxon>
        <taxon>Flavobacteriia</taxon>
        <taxon>Flavobacteriales</taxon>
        <taxon>Flavobacteriaceae</taxon>
    </lineage>
</organism>
<sequence>MITYTRTKSIIELKQILELQSKNLPNDLSSNEKKKEGFVTVQHTLDVLEKMHKVCPHTIAKFNNKVVGYAMSMTKDFAEEIDVLKPMFLEINNIISNENYIVMGQICVDKEHRKKGVFRSLYNFMKEEVAKDYKCIITEIDAENTRSLNAHKSVGFKHLKTYVSNKQNWVIVSLKC</sequence>
<accession>A0A7G9L8I0</accession>
<dbReference type="PROSITE" id="PS51186">
    <property type="entry name" value="GNAT"/>
    <property type="match status" value="1"/>
</dbReference>
<dbReference type="Pfam" id="PF00583">
    <property type="entry name" value="Acetyltransf_1"/>
    <property type="match status" value="1"/>
</dbReference>
<dbReference type="CDD" id="cd04301">
    <property type="entry name" value="NAT_SF"/>
    <property type="match status" value="1"/>
</dbReference>
<gene>
    <name evidence="2" type="ORF">H9W90_12105</name>
</gene>
<keyword evidence="2" id="KW-0808">Transferase</keyword>
<name>A0A7G9L8I0_9FLAO</name>
<dbReference type="InterPro" id="IPR000182">
    <property type="entry name" value="GNAT_dom"/>
</dbReference>
<keyword evidence="3" id="KW-1185">Reference proteome</keyword>
<reference evidence="2 3" key="1">
    <citation type="submission" date="2020-08" db="EMBL/GenBank/DDBJ databases">
        <title>Polaribacter sp. L12M9 isolated from gut of the Korean scallop.</title>
        <authorList>
            <person name="Jeong Y.S."/>
        </authorList>
    </citation>
    <scope>NUCLEOTIDE SEQUENCE [LARGE SCALE GENOMIC DNA]</scope>
    <source>
        <strain evidence="2 3">L12M9</strain>
    </source>
</reference>
<dbReference type="EMBL" id="CP060695">
    <property type="protein sequence ID" value="QNM84929.1"/>
    <property type="molecule type" value="Genomic_DNA"/>
</dbReference>
<dbReference type="Proteomes" id="UP000515808">
    <property type="component" value="Chromosome"/>
</dbReference>
<dbReference type="GO" id="GO:0016747">
    <property type="term" value="F:acyltransferase activity, transferring groups other than amino-acyl groups"/>
    <property type="evidence" value="ECO:0007669"/>
    <property type="project" value="InterPro"/>
</dbReference>
<protein>
    <submittedName>
        <fullName evidence="2">GNAT family N-acetyltransferase</fullName>
    </submittedName>
</protein>
<dbReference type="Gene3D" id="3.40.630.30">
    <property type="match status" value="1"/>
</dbReference>
<dbReference type="SUPFAM" id="SSF55729">
    <property type="entry name" value="Acyl-CoA N-acyltransferases (Nat)"/>
    <property type="match status" value="1"/>
</dbReference>
<dbReference type="KEGG" id="ppec:H9W90_12105"/>
<dbReference type="InterPro" id="IPR016181">
    <property type="entry name" value="Acyl_CoA_acyltransferase"/>
</dbReference>